<dbReference type="Gene3D" id="3.30.70.3250">
    <property type="entry name" value="Ribonuclease P, Pop5 subunit"/>
    <property type="match status" value="1"/>
</dbReference>
<evidence type="ECO:0000256" key="1">
    <source>
        <dbReference type="ARBA" id="ARBA00010800"/>
    </source>
</evidence>
<evidence type="ECO:0000313" key="5">
    <source>
        <dbReference type="Proteomes" id="UP000027195"/>
    </source>
</evidence>
<dbReference type="PANTHER" id="PTHR15441:SF2">
    <property type="entry name" value="RIBONUCLEASE P_MRP PROTEIN SUBUNIT POP5"/>
    <property type="match status" value="1"/>
</dbReference>
<organism evidence="4 5">
    <name type="scientific">Botryobasidium botryosum (strain FD-172 SS1)</name>
    <dbReference type="NCBI Taxonomy" id="930990"/>
    <lineage>
        <taxon>Eukaryota</taxon>
        <taxon>Fungi</taxon>
        <taxon>Dikarya</taxon>
        <taxon>Basidiomycota</taxon>
        <taxon>Agaricomycotina</taxon>
        <taxon>Agaricomycetes</taxon>
        <taxon>Cantharellales</taxon>
        <taxon>Botryobasidiaceae</taxon>
        <taxon>Botryobasidium</taxon>
    </lineage>
</organism>
<name>A0A067MJZ5_BOTB1</name>
<dbReference type="FunCoup" id="A0A067MJZ5">
    <property type="interactions" value="147"/>
</dbReference>
<dbReference type="Pfam" id="PF01900">
    <property type="entry name" value="RNase_P_Rpp14"/>
    <property type="match status" value="1"/>
</dbReference>
<evidence type="ECO:0000256" key="3">
    <source>
        <dbReference type="SAM" id="MobiDB-lite"/>
    </source>
</evidence>
<dbReference type="PANTHER" id="PTHR15441">
    <property type="entry name" value="RIBONUCLEASE P PROTEIN SUBUNIT P14"/>
    <property type="match status" value="1"/>
</dbReference>
<accession>A0A067MJZ5</accession>
<dbReference type="HOGENOM" id="CLU_086710_3_0_1"/>
<dbReference type="AlphaFoldDB" id="A0A067MJZ5"/>
<dbReference type="SUPFAM" id="SSF160350">
    <property type="entry name" value="Rnp2-like"/>
    <property type="match status" value="1"/>
</dbReference>
<dbReference type="InterPro" id="IPR038085">
    <property type="entry name" value="Rnp2-like_sf"/>
</dbReference>
<sequence length="165" mass="18633">MVRFKNRWFLVEFIRCETTTDGGRRPATVSSKQIWNALKDSVLLNFGDAGWGAVGGSLNVKYFSPVTNLCIIRVGRDNHQIAWGAITLLTTLENERFIPHVVHCSGTIKKVQQAAIRHNREVVGRLRARLKAVESYQPHASLPQTDDEAEEYLSRTAKEIESLQD</sequence>
<dbReference type="InterPro" id="IPR002759">
    <property type="entry name" value="Pop5/Rpp14/Rnp2-like"/>
</dbReference>
<dbReference type="InParanoid" id="A0A067MJZ5"/>
<dbReference type="GO" id="GO:0001682">
    <property type="term" value="P:tRNA 5'-leader removal"/>
    <property type="evidence" value="ECO:0007669"/>
    <property type="project" value="InterPro"/>
</dbReference>
<dbReference type="OrthoDB" id="24745at2759"/>
<dbReference type="GO" id="GO:0005730">
    <property type="term" value="C:nucleolus"/>
    <property type="evidence" value="ECO:0007669"/>
    <property type="project" value="TreeGrafter"/>
</dbReference>
<feature type="region of interest" description="Disordered" evidence="3">
    <location>
        <begin position="137"/>
        <end position="165"/>
    </location>
</feature>
<dbReference type="STRING" id="930990.A0A067MJZ5"/>
<feature type="compositionally biased region" description="Basic and acidic residues" evidence="3">
    <location>
        <begin position="152"/>
        <end position="165"/>
    </location>
</feature>
<dbReference type="EMBL" id="KL198030">
    <property type="protein sequence ID" value="KDQ15839.1"/>
    <property type="molecule type" value="Genomic_DNA"/>
</dbReference>
<dbReference type="GO" id="GO:0033204">
    <property type="term" value="F:ribonuclease P RNA binding"/>
    <property type="evidence" value="ECO:0007669"/>
    <property type="project" value="TreeGrafter"/>
</dbReference>
<dbReference type="GO" id="GO:0030681">
    <property type="term" value="C:multimeric ribonuclease P complex"/>
    <property type="evidence" value="ECO:0007669"/>
    <property type="project" value="TreeGrafter"/>
</dbReference>
<proteinExistence type="inferred from homology"/>
<dbReference type="Proteomes" id="UP000027195">
    <property type="component" value="Unassembled WGS sequence"/>
</dbReference>
<evidence type="ECO:0000313" key="4">
    <source>
        <dbReference type="EMBL" id="KDQ15839.1"/>
    </source>
</evidence>
<dbReference type="GO" id="GO:0000172">
    <property type="term" value="C:ribonuclease MRP complex"/>
    <property type="evidence" value="ECO:0007669"/>
    <property type="project" value="TreeGrafter"/>
</dbReference>
<keyword evidence="5" id="KW-1185">Reference proteome</keyword>
<reference evidence="5" key="1">
    <citation type="journal article" date="2014" name="Proc. Natl. Acad. Sci. U.S.A.">
        <title>Extensive sampling of basidiomycete genomes demonstrates inadequacy of the white-rot/brown-rot paradigm for wood decay fungi.</title>
        <authorList>
            <person name="Riley R."/>
            <person name="Salamov A.A."/>
            <person name="Brown D.W."/>
            <person name="Nagy L.G."/>
            <person name="Floudas D."/>
            <person name="Held B.W."/>
            <person name="Levasseur A."/>
            <person name="Lombard V."/>
            <person name="Morin E."/>
            <person name="Otillar R."/>
            <person name="Lindquist E.A."/>
            <person name="Sun H."/>
            <person name="LaButti K.M."/>
            <person name="Schmutz J."/>
            <person name="Jabbour D."/>
            <person name="Luo H."/>
            <person name="Baker S.E."/>
            <person name="Pisabarro A.G."/>
            <person name="Walton J.D."/>
            <person name="Blanchette R.A."/>
            <person name="Henrissat B."/>
            <person name="Martin F."/>
            <person name="Cullen D."/>
            <person name="Hibbett D.S."/>
            <person name="Grigoriev I.V."/>
        </authorList>
    </citation>
    <scope>NUCLEOTIDE SEQUENCE [LARGE SCALE GENOMIC DNA]</scope>
    <source>
        <strain evidence="5">FD-172 SS1</strain>
    </source>
</reference>
<keyword evidence="2" id="KW-0819">tRNA processing</keyword>
<protein>
    <submittedName>
        <fullName evidence="4">Uncharacterized protein</fullName>
    </submittedName>
</protein>
<comment type="similarity">
    <text evidence="1">Belongs to the eukaryotic/archaeal RNase P protein component 2 family.</text>
</comment>
<evidence type="ECO:0000256" key="2">
    <source>
        <dbReference type="ARBA" id="ARBA00022694"/>
    </source>
</evidence>
<gene>
    <name evidence="4" type="ORF">BOTBODRAFT_173512</name>
</gene>